<feature type="non-terminal residue" evidence="10">
    <location>
        <position position="1"/>
    </location>
</feature>
<name>A0A7L1GRH9_9PICI</name>
<dbReference type="InterPro" id="IPR002126">
    <property type="entry name" value="Cadherin-like_dom"/>
</dbReference>
<keyword evidence="11" id="KW-1185">Reference proteome</keyword>
<dbReference type="InterPro" id="IPR050174">
    <property type="entry name" value="Protocadherin/Cadherin-CA"/>
</dbReference>
<keyword evidence="6" id="KW-0472">Membrane</keyword>
<dbReference type="AlphaFoldDB" id="A0A7L1GRH9"/>
<evidence type="ECO:0000256" key="4">
    <source>
        <dbReference type="ARBA" id="ARBA00022837"/>
    </source>
</evidence>
<keyword evidence="2" id="KW-0812">Transmembrane</keyword>
<dbReference type="OrthoDB" id="6252479at2759"/>
<reference evidence="10 11" key="1">
    <citation type="submission" date="2019-09" db="EMBL/GenBank/DDBJ databases">
        <title>Bird 10,000 Genomes (B10K) Project - Family phase.</title>
        <authorList>
            <person name="Zhang G."/>
        </authorList>
    </citation>
    <scope>NUCLEOTIDE SEQUENCE [LARGE SCALE GENOMIC DNA]</scope>
    <source>
        <strain evidence="10">B10K-DU-001-78</strain>
        <tissue evidence="10">Muscle</tissue>
    </source>
</reference>
<comment type="caution">
    <text evidence="10">The sequence shown here is derived from an EMBL/GenBank/DDBJ whole genome shotgun (WGS) entry which is preliminary data.</text>
</comment>
<keyword evidence="4 8" id="KW-0106">Calcium</keyword>
<dbReference type="PANTHER" id="PTHR24028:SF328">
    <property type="entry name" value="CADHERIN-3"/>
    <property type="match status" value="1"/>
</dbReference>
<comment type="subcellular location">
    <subcellularLocation>
        <location evidence="1">Membrane</location>
        <topology evidence="1">Single-pass membrane protein</topology>
    </subcellularLocation>
</comment>
<evidence type="ECO:0000256" key="3">
    <source>
        <dbReference type="ARBA" id="ARBA00022737"/>
    </source>
</evidence>
<evidence type="ECO:0000256" key="8">
    <source>
        <dbReference type="PROSITE-ProRule" id="PRU00043"/>
    </source>
</evidence>
<dbReference type="InterPro" id="IPR020894">
    <property type="entry name" value="Cadherin_CS"/>
</dbReference>
<dbReference type="PROSITE" id="PS50268">
    <property type="entry name" value="CADHERIN_2"/>
    <property type="match status" value="1"/>
</dbReference>
<dbReference type="GO" id="GO:0005886">
    <property type="term" value="C:plasma membrane"/>
    <property type="evidence" value="ECO:0007669"/>
    <property type="project" value="InterPro"/>
</dbReference>
<dbReference type="CDD" id="cd11304">
    <property type="entry name" value="Cadherin_repeat"/>
    <property type="match status" value="1"/>
</dbReference>
<dbReference type="Proteomes" id="UP000557230">
    <property type="component" value="Unassembled WGS sequence"/>
</dbReference>
<dbReference type="PROSITE" id="PS00232">
    <property type="entry name" value="CADHERIN_1"/>
    <property type="match status" value="1"/>
</dbReference>
<feature type="domain" description="Cadherin" evidence="9">
    <location>
        <begin position="18"/>
        <end position="56"/>
    </location>
</feature>
<dbReference type="Pfam" id="PF00028">
    <property type="entry name" value="Cadherin"/>
    <property type="match status" value="1"/>
</dbReference>
<keyword evidence="5" id="KW-1133">Transmembrane helix</keyword>
<protein>
    <submittedName>
        <fullName evidence="10">PCD16 protein</fullName>
    </submittedName>
</protein>
<evidence type="ECO:0000256" key="5">
    <source>
        <dbReference type="ARBA" id="ARBA00022989"/>
    </source>
</evidence>
<dbReference type="GO" id="GO:0005509">
    <property type="term" value="F:calcium ion binding"/>
    <property type="evidence" value="ECO:0007669"/>
    <property type="project" value="UniProtKB-UniRule"/>
</dbReference>
<dbReference type="InterPro" id="IPR015919">
    <property type="entry name" value="Cadherin-like_sf"/>
</dbReference>
<evidence type="ECO:0000256" key="2">
    <source>
        <dbReference type="ARBA" id="ARBA00022692"/>
    </source>
</evidence>
<evidence type="ECO:0000259" key="9">
    <source>
        <dbReference type="PROSITE" id="PS50268"/>
    </source>
</evidence>
<dbReference type="EMBL" id="VXBD01011015">
    <property type="protein sequence ID" value="NXN15921.1"/>
    <property type="molecule type" value="Genomic_DNA"/>
</dbReference>
<gene>
    <name evidence="10" type="primary">Dchs1_1</name>
    <name evidence="10" type="ORF">INDMAC_R14978</name>
</gene>
<dbReference type="SUPFAM" id="SSF49313">
    <property type="entry name" value="Cadherin-like"/>
    <property type="match status" value="1"/>
</dbReference>
<dbReference type="Gene3D" id="2.60.40.60">
    <property type="entry name" value="Cadherins"/>
    <property type="match status" value="1"/>
</dbReference>
<organism evidence="10 11">
    <name type="scientific">Indicator maculatus</name>
    <name type="common">spotted honeyguide</name>
    <dbReference type="NCBI Taxonomy" id="545262"/>
    <lineage>
        <taxon>Eukaryota</taxon>
        <taxon>Metazoa</taxon>
        <taxon>Chordata</taxon>
        <taxon>Craniata</taxon>
        <taxon>Vertebrata</taxon>
        <taxon>Euteleostomi</taxon>
        <taxon>Archelosauria</taxon>
        <taxon>Archosauria</taxon>
        <taxon>Dinosauria</taxon>
        <taxon>Saurischia</taxon>
        <taxon>Theropoda</taxon>
        <taxon>Coelurosauria</taxon>
        <taxon>Aves</taxon>
        <taxon>Neognathae</taxon>
        <taxon>Neoaves</taxon>
        <taxon>Telluraves</taxon>
        <taxon>Coraciimorphae</taxon>
        <taxon>Piciformes</taxon>
        <taxon>Indicatoridae</taxon>
        <taxon>Indicator</taxon>
    </lineage>
</organism>
<evidence type="ECO:0000256" key="7">
    <source>
        <dbReference type="ARBA" id="ARBA00023180"/>
    </source>
</evidence>
<proteinExistence type="predicted"/>
<evidence type="ECO:0000256" key="6">
    <source>
        <dbReference type="ARBA" id="ARBA00023136"/>
    </source>
</evidence>
<evidence type="ECO:0000313" key="10">
    <source>
        <dbReference type="EMBL" id="NXN15921.1"/>
    </source>
</evidence>
<keyword evidence="3" id="KW-0677">Repeat</keyword>
<evidence type="ECO:0000256" key="1">
    <source>
        <dbReference type="ARBA" id="ARBA00004167"/>
    </source>
</evidence>
<accession>A0A7L1GRH9</accession>
<keyword evidence="7" id="KW-0325">Glycoprotein</keyword>
<evidence type="ECO:0000313" key="11">
    <source>
        <dbReference type="Proteomes" id="UP000557230"/>
    </source>
</evidence>
<sequence length="57" mass="6110">MVVTVRVLDLNDNAPRFAQAAYTVEVPEDLPSGSLVLQLAAEDPDEGTNGQVSYYLG</sequence>
<dbReference type="GO" id="GO:0007156">
    <property type="term" value="P:homophilic cell adhesion via plasma membrane adhesion molecules"/>
    <property type="evidence" value="ECO:0007669"/>
    <property type="project" value="InterPro"/>
</dbReference>
<feature type="non-terminal residue" evidence="10">
    <location>
        <position position="57"/>
    </location>
</feature>
<dbReference type="PANTHER" id="PTHR24028">
    <property type="entry name" value="CADHERIN-87A"/>
    <property type="match status" value="1"/>
</dbReference>